<keyword evidence="1" id="KW-0479">Metal-binding</keyword>
<dbReference type="InterPro" id="IPR001841">
    <property type="entry name" value="Znf_RING"/>
</dbReference>
<dbReference type="Pfam" id="PF13920">
    <property type="entry name" value="zf-C3HC4_3"/>
    <property type="match status" value="1"/>
</dbReference>
<dbReference type="GO" id="GO:0008270">
    <property type="term" value="F:zinc ion binding"/>
    <property type="evidence" value="ECO:0007669"/>
    <property type="project" value="UniProtKB-KW"/>
</dbReference>
<evidence type="ECO:0000256" key="3">
    <source>
        <dbReference type="ARBA" id="ARBA00022833"/>
    </source>
</evidence>
<dbReference type="PROSITE" id="PS00518">
    <property type="entry name" value="ZF_RING_1"/>
    <property type="match status" value="1"/>
</dbReference>
<dbReference type="SMART" id="SM00184">
    <property type="entry name" value="RING"/>
    <property type="match status" value="1"/>
</dbReference>
<evidence type="ECO:0000256" key="2">
    <source>
        <dbReference type="ARBA" id="ARBA00022771"/>
    </source>
</evidence>
<evidence type="ECO:0000259" key="4">
    <source>
        <dbReference type="PROSITE" id="PS50089"/>
    </source>
</evidence>
<dbReference type="EMBL" id="MN739720">
    <property type="protein sequence ID" value="QHT22704.1"/>
    <property type="molecule type" value="Genomic_DNA"/>
</dbReference>
<keyword evidence="3" id="KW-0862">Zinc</keyword>
<name>A0A6C0E104_9ZZZZ</name>
<evidence type="ECO:0000313" key="5">
    <source>
        <dbReference type="EMBL" id="QHT22704.1"/>
    </source>
</evidence>
<dbReference type="SUPFAM" id="SSF57850">
    <property type="entry name" value="RING/U-box"/>
    <property type="match status" value="1"/>
</dbReference>
<dbReference type="AlphaFoldDB" id="A0A6C0E104"/>
<protein>
    <recommendedName>
        <fullName evidence="4">RING-type domain-containing protein</fullName>
    </recommendedName>
</protein>
<feature type="domain" description="RING-type" evidence="4">
    <location>
        <begin position="95"/>
        <end position="129"/>
    </location>
</feature>
<dbReference type="Gene3D" id="3.30.40.10">
    <property type="entry name" value="Zinc/RING finger domain, C3HC4 (zinc finger)"/>
    <property type="match status" value="1"/>
</dbReference>
<dbReference type="InterPro" id="IPR017907">
    <property type="entry name" value="Znf_RING_CS"/>
</dbReference>
<keyword evidence="2" id="KW-0863">Zinc-finger</keyword>
<proteinExistence type="predicted"/>
<accession>A0A6C0E104</accession>
<evidence type="ECO:0000256" key="1">
    <source>
        <dbReference type="ARBA" id="ARBA00022723"/>
    </source>
</evidence>
<reference evidence="5" key="1">
    <citation type="journal article" date="2020" name="Nature">
        <title>Giant virus diversity and host interactions through global metagenomics.</title>
        <authorList>
            <person name="Schulz F."/>
            <person name="Roux S."/>
            <person name="Paez-Espino D."/>
            <person name="Jungbluth S."/>
            <person name="Walsh D.A."/>
            <person name="Denef V.J."/>
            <person name="McMahon K.D."/>
            <person name="Konstantinidis K.T."/>
            <person name="Eloe-Fadrosh E.A."/>
            <person name="Kyrpides N.C."/>
            <person name="Woyke T."/>
        </authorList>
    </citation>
    <scope>NUCLEOTIDE SEQUENCE</scope>
    <source>
        <strain evidence="5">GVMAG-M-3300023179-114</strain>
    </source>
</reference>
<organism evidence="5">
    <name type="scientific">viral metagenome</name>
    <dbReference type="NCBI Taxonomy" id="1070528"/>
    <lineage>
        <taxon>unclassified sequences</taxon>
        <taxon>metagenomes</taxon>
        <taxon>organismal metagenomes</taxon>
    </lineage>
</organism>
<dbReference type="InterPro" id="IPR013083">
    <property type="entry name" value="Znf_RING/FYVE/PHD"/>
</dbReference>
<dbReference type="PROSITE" id="PS50089">
    <property type="entry name" value="ZF_RING_2"/>
    <property type="match status" value="1"/>
</dbReference>
<sequence>MSDDMIKDENDEEFNQYIDDFHNHHVIYKHFSNINECKEFLDYLHNLNIKTTNICCGGYGCGISKTLFPNVDNIISDYAGYKTKYNEDSAKMIECCVCYENTRRVTLCGHALCESCVTQLQKQYCPYCRQNI</sequence>